<dbReference type="InterPro" id="IPR010005">
    <property type="entry name" value="Formate_DH_maturation_HycH"/>
</dbReference>
<dbReference type="RefSeq" id="WP_013134548.1">
    <property type="nucleotide sequence ID" value="NC_014166.1"/>
</dbReference>
<dbReference type="Proteomes" id="UP000000939">
    <property type="component" value="Chromosome"/>
</dbReference>
<name>D5V2H0_ARCNC</name>
<dbReference type="EMBL" id="CP001999">
    <property type="protein sequence ID" value="ADG92403.1"/>
    <property type="molecule type" value="Genomic_DNA"/>
</dbReference>
<dbReference type="HOGENOM" id="CLU_2128880_0_0_7"/>
<protein>
    <recommendedName>
        <fullName evidence="3">Formate hydrogenlyase maturation HycH</fullName>
    </recommendedName>
</protein>
<proteinExistence type="predicted"/>
<accession>D5V2H0</accession>
<reference evidence="1 2" key="1">
    <citation type="journal article" date="2010" name="Stand. Genomic Sci.">
        <title>Complete genome sequence of Arcobacter nitrofigilis type strain (CI).</title>
        <authorList>
            <person name="Pati A."/>
            <person name="Gronow S."/>
            <person name="Lapidus A."/>
            <person name="Copeland A."/>
            <person name="Glavina Del Rio T."/>
            <person name="Nolan M."/>
            <person name="Lucas S."/>
            <person name="Tice H."/>
            <person name="Cheng J.F."/>
            <person name="Han C."/>
            <person name="Chertkov O."/>
            <person name="Bruce D."/>
            <person name="Tapia R."/>
            <person name="Goodwin L."/>
            <person name="Pitluck S."/>
            <person name="Liolios K."/>
            <person name="Ivanova N."/>
            <person name="Mavromatis K."/>
            <person name="Chen A."/>
            <person name="Palaniappan K."/>
            <person name="Land M."/>
            <person name="Hauser L."/>
            <person name="Chang Y.J."/>
            <person name="Jeffries C.D."/>
            <person name="Detter J.C."/>
            <person name="Rohde M."/>
            <person name="Goker M."/>
            <person name="Bristow J."/>
            <person name="Eisen J.A."/>
            <person name="Markowitz V."/>
            <person name="Hugenholtz P."/>
            <person name="Klenk H.P."/>
            <person name="Kyrpides N.C."/>
        </authorList>
    </citation>
    <scope>NUCLEOTIDE SEQUENCE [LARGE SCALE GENOMIC DNA]</scope>
    <source>
        <strain evidence="2">ATCC 33309 / DSM 7299 / CCUG 15893 / LMG 7604 / NCTC 12251 / CI</strain>
    </source>
</reference>
<evidence type="ECO:0008006" key="3">
    <source>
        <dbReference type="Google" id="ProtNLM"/>
    </source>
</evidence>
<evidence type="ECO:0000313" key="1">
    <source>
        <dbReference type="EMBL" id="ADG92403.1"/>
    </source>
</evidence>
<dbReference type="eggNOG" id="ENOG50327XJ">
    <property type="taxonomic scope" value="Bacteria"/>
</dbReference>
<organism evidence="1 2">
    <name type="scientific">Arcobacter nitrofigilis (strain ATCC 33309 / DSM 7299 / CCUG 15893 / LMG 7604 / NCTC 12251 / CI)</name>
    <name type="common">Campylobacter nitrofigilis</name>
    <dbReference type="NCBI Taxonomy" id="572480"/>
    <lineage>
        <taxon>Bacteria</taxon>
        <taxon>Pseudomonadati</taxon>
        <taxon>Campylobacterota</taxon>
        <taxon>Epsilonproteobacteria</taxon>
        <taxon>Campylobacterales</taxon>
        <taxon>Arcobacteraceae</taxon>
        <taxon>Arcobacter</taxon>
    </lineage>
</organism>
<keyword evidence="2" id="KW-1185">Reference proteome</keyword>
<evidence type="ECO:0000313" key="2">
    <source>
        <dbReference type="Proteomes" id="UP000000939"/>
    </source>
</evidence>
<dbReference type="Pfam" id="PF07450">
    <property type="entry name" value="HycH"/>
    <property type="match status" value="1"/>
</dbReference>
<dbReference type="KEGG" id="ant:Arnit_0738"/>
<dbReference type="OrthoDB" id="5339731at2"/>
<sequence length="115" mass="13456">MIEICKLTKRRVEPTSNELPQKYEQVKIFSMSVGHGVGTIDFMECIEEIKEEDYKKLIEQCEDYAQFKLGNLTKYFEVEIFPEHAQKLIPQMPDCSLKDIFSSLEEGFIVIRKSI</sequence>
<gene>
    <name evidence="1" type="ordered locus">Arnit_0738</name>
</gene>
<dbReference type="STRING" id="572480.Arnit_0738"/>
<dbReference type="AlphaFoldDB" id="D5V2H0"/>